<dbReference type="AlphaFoldDB" id="A0A5S9PPW6"/>
<reference evidence="1 2" key="1">
    <citation type="submission" date="2019-12" db="EMBL/GenBank/DDBJ databases">
        <authorList>
            <person name="Reyes-Prieto M."/>
        </authorList>
    </citation>
    <scope>NUCLEOTIDE SEQUENCE [LARGE SCALE GENOMIC DNA]</scope>
    <source>
        <strain evidence="1">HF14-78462</strain>
    </source>
</reference>
<accession>A0A5S9PPW6</accession>
<sequence>MAGPGPAIYALELGAKKRVVDARREAGHDVDLREGARLQPVVGMTNWAPSRMPAGQRAVVVFILV</sequence>
<evidence type="ECO:0000313" key="1">
    <source>
        <dbReference type="EMBL" id="CAA0106561.1"/>
    </source>
</evidence>
<protein>
    <submittedName>
        <fullName evidence="1">Uncharacterized protein</fullName>
    </submittedName>
</protein>
<proteinExistence type="predicted"/>
<dbReference type="Proteomes" id="UP000433050">
    <property type="component" value="Unassembled WGS sequence"/>
</dbReference>
<dbReference type="EMBL" id="CACSAS010000001">
    <property type="protein sequence ID" value="CAA0106561.1"/>
    <property type="molecule type" value="Genomic_DNA"/>
</dbReference>
<keyword evidence="2" id="KW-1185">Reference proteome</keyword>
<organism evidence="1 2">
    <name type="scientific">Starkeya nomas</name>
    <dbReference type="NCBI Taxonomy" id="2666134"/>
    <lineage>
        <taxon>Bacteria</taxon>
        <taxon>Pseudomonadati</taxon>
        <taxon>Pseudomonadota</taxon>
        <taxon>Alphaproteobacteria</taxon>
        <taxon>Hyphomicrobiales</taxon>
        <taxon>Xanthobacteraceae</taxon>
        <taxon>Starkeya</taxon>
    </lineage>
</organism>
<name>A0A5S9PPW6_9HYPH</name>
<gene>
    <name evidence="1" type="ORF">STARVERO_03350</name>
</gene>
<evidence type="ECO:0000313" key="2">
    <source>
        <dbReference type="Proteomes" id="UP000433050"/>
    </source>
</evidence>